<evidence type="ECO:0000256" key="3">
    <source>
        <dbReference type="ARBA" id="ARBA00022989"/>
    </source>
</evidence>
<dbReference type="NCBIfam" id="NF033768">
    <property type="entry name" value="myxo_SS_tail"/>
    <property type="match status" value="1"/>
</dbReference>
<evidence type="ECO:0000313" key="5">
    <source>
        <dbReference type="EMBL" id="KYG64236.1"/>
    </source>
</evidence>
<organism evidence="5 6">
    <name type="scientific">Bdellovibrio bacteriovorus</name>
    <dbReference type="NCBI Taxonomy" id="959"/>
    <lineage>
        <taxon>Bacteria</taxon>
        <taxon>Pseudomonadati</taxon>
        <taxon>Bdellovibrionota</taxon>
        <taxon>Bdellovibrionia</taxon>
        <taxon>Bdellovibrionales</taxon>
        <taxon>Pseudobdellovibrionaceae</taxon>
        <taxon>Bdellovibrio</taxon>
    </lineage>
</organism>
<dbReference type="AlphaFoldDB" id="A0A161PPV0"/>
<proteinExistence type="predicted"/>
<keyword evidence="4" id="KW-0472">Membrane</keyword>
<evidence type="ECO:0000256" key="2">
    <source>
        <dbReference type="ARBA" id="ARBA00022692"/>
    </source>
</evidence>
<name>A0A161PPV0_BDEBC</name>
<dbReference type="OrthoDB" id="5290168at2"/>
<evidence type="ECO:0000256" key="1">
    <source>
        <dbReference type="ARBA" id="ARBA00004167"/>
    </source>
</evidence>
<dbReference type="InterPro" id="IPR049806">
    <property type="entry name" value="MasK-like_C"/>
</dbReference>
<comment type="caution">
    <text evidence="5">The sequence shown here is derived from an EMBL/GenBank/DDBJ whole genome shotgun (WGS) entry which is preliminary data.</text>
</comment>
<dbReference type="Gene3D" id="3.30.2420.10">
    <property type="entry name" value="TonB"/>
    <property type="match status" value="1"/>
</dbReference>
<protein>
    <recommendedName>
        <fullName evidence="7">TonB C-terminal domain-containing protein</fullName>
    </recommendedName>
</protein>
<evidence type="ECO:0000256" key="4">
    <source>
        <dbReference type="ARBA" id="ARBA00023136"/>
    </source>
</evidence>
<accession>A0A161PPV0</accession>
<sequence>MSAAKLLILENTMGQKVRTFAVQATTMNLVYLKESRRIEAFADLQALDDNKIAYTLLKQIDISELSEEGFELQGLGRLRAFPNAAVKNSPTHTLPEEKDEEQLKTILQKTTAGHLAAIFLLLVGSWIYTNYFMKTQEPPLVTIMLPKEEIVKPEPKARPTVKVSKTKIQKSNKIYRPVAQKLKTKPYKVNTAKARDVRRVGALAALGGLKTGHKGAEGLDMQSLKNIRAAGTGAGGGGIGNAGRGGARGYMTGNGLIAGSAGEGARAQGAGGYGTRGSGGGRAGYGKISLVGGTSAVSLPLDEEVSVEGGLDQDQIIAVINRNKGQITYCYEKGLQAQPSIGGRVAVSFVIGASGRITTAKVAESSLGSRMVESCMLQRMKTWQFPRPVGQVNVDVLYPFELTRVSAR</sequence>
<dbReference type="SUPFAM" id="SSF74653">
    <property type="entry name" value="TolA/TonB C-terminal domain"/>
    <property type="match status" value="1"/>
</dbReference>
<gene>
    <name evidence="5" type="ORF">AZI87_13420</name>
</gene>
<dbReference type="GO" id="GO:0016020">
    <property type="term" value="C:membrane"/>
    <property type="evidence" value="ECO:0007669"/>
    <property type="project" value="UniProtKB-SubCell"/>
</dbReference>
<keyword evidence="3" id="KW-1133">Transmembrane helix</keyword>
<reference evidence="5 6" key="1">
    <citation type="submission" date="2016-03" db="EMBL/GenBank/DDBJ databases">
        <authorList>
            <person name="Ploux O."/>
        </authorList>
    </citation>
    <scope>NUCLEOTIDE SEQUENCE [LARGE SCALE GENOMIC DNA]</scope>
    <source>
        <strain evidence="5 6">EC13</strain>
    </source>
</reference>
<dbReference type="EMBL" id="LUKD01000006">
    <property type="protein sequence ID" value="KYG64236.1"/>
    <property type="molecule type" value="Genomic_DNA"/>
</dbReference>
<evidence type="ECO:0008006" key="7">
    <source>
        <dbReference type="Google" id="ProtNLM"/>
    </source>
</evidence>
<dbReference type="NCBIfam" id="TIGR01352">
    <property type="entry name" value="tonB_Cterm"/>
    <property type="match status" value="1"/>
</dbReference>
<dbReference type="InterPro" id="IPR006260">
    <property type="entry name" value="TonB/TolA_C"/>
</dbReference>
<keyword evidence="2" id="KW-0812">Transmembrane</keyword>
<comment type="subcellular location">
    <subcellularLocation>
        <location evidence="1">Membrane</location>
        <topology evidence="1">Single-pass membrane protein</topology>
    </subcellularLocation>
</comment>
<dbReference type="RefSeq" id="WP_063208177.1">
    <property type="nucleotide sequence ID" value="NZ_LUKD01000006.1"/>
</dbReference>
<dbReference type="Proteomes" id="UP000075799">
    <property type="component" value="Unassembled WGS sequence"/>
</dbReference>
<evidence type="ECO:0000313" key="6">
    <source>
        <dbReference type="Proteomes" id="UP000075799"/>
    </source>
</evidence>